<evidence type="ECO:0000313" key="3">
    <source>
        <dbReference type="WBParaSite" id="scaffold12226_cov185.g16150"/>
    </source>
</evidence>
<accession>A0A915LKW1</accession>
<name>A0A915LKW1_MELJA</name>
<dbReference type="WBParaSite" id="scaffold12226_cov185.g16150">
    <property type="protein sequence ID" value="scaffold12226_cov185.g16150"/>
    <property type="gene ID" value="scaffold12226_cov185.g16150"/>
</dbReference>
<sequence>MLILINLILYIFICSLQSLTKNVYGVEAPPKGFSLKQLEYTHNEDGQTLIINRDKRYSNDGDGDGGGDGAAGKCGCRCRKGTYCVSCIPVDTCIPYARPKTRHHWRRPHNTKRKHYWKPRQKKTCITMNVYGIEDPFNVNDKDKQPLIINLNKRYMVSGIGEGGGDFGGAGAPCPEGQCFYGGTKCVRCRRPKTNRYWNANVYGVEGPPKGFSLKQLEPTYNEDGQMLTVNRNKRYGADGYGDGGGDGTAHGCRRKRGLAYVCPKGFCDDIPGCTCKRCPQRWRRPYIRRKPSWRPPRPRHYIRRRPYWWLRRYLVIEY</sequence>
<protein>
    <submittedName>
        <fullName evidence="3">Uncharacterized protein</fullName>
    </submittedName>
</protein>
<feature type="chain" id="PRO_5037363925" evidence="1">
    <location>
        <begin position="19"/>
        <end position="319"/>
    </location>
</feature>
<dbReference type="Proteomes" id="UP000887561">
    <property type="component" value="Unplaced"/>
</dbReference>
<keyword evidence="2" id="KW-1185">Reference proteome</keyword>
<feature type="signal peptide" evidence="1">
    <location>
        <begin position="1"/>
        <end position="18"/>
    </location>
</feature>
<dbReference type="AlphaFoldDB" id="A0A915LKW1"/>
<organism evidence="2 3">
    <name type="scientific">Meloidogyne javanica</name>
    <name type="common">Root-knot nematode worm</name>
    <dbReference type="NCBI Taxonomy" id="6303"/>
    <lineage>
        <taxon>Eukaryota</taxon>
        <taxon>Metazoa</taxon>
        <taxon>Ecdysozoa</taxon>
        <taxon>Nematoda</taxon>
        <taxon>Chromadorea</taxon>
        <taxon>Rhabditida</taxon>
        <taxon>Tylenchina</taxon>
        <taxon>Tylenchomorpha</taxon>
        <taxon>Tylenchoidea</taxon>
        <taxon>Meloidogynidae</taxon>
        <taxon>Meloidogyninae</taxon>
        <taxon>Meloidogyne</taxon>
        <taxon>Meloidogyne incognita group</taxon>
    </lineage>
</organism>
<proteinExistence type="predicted"/>
<evidence type="ECO:0000256" key="1">
    <source>
        <dbReference type="SAM" id="SignalP"/>
    </source>
</evidence>
<reference evidence="3" key="1">
    <citation type="submission" date="2022-11" db="UniProtKB">
        <authorList>
            <consortium name="WormBaseParasite"/>
        </authorList>
    </citation>
    <scope>IDENTIFICATION</scope>
</reference>
<evidence type="ECO:0000313" key="2">
    <source>
        <dbReference type="Proteomes" id="UP000887561"/>
    </source>
</evidence>
<keyword evidence="1" id="KW-0732">Signal</keyword>